<dbReference type="InterPro" id="IPR012340">
    <property type="entry name" value="NA-bd_OB-fold"/>
</dbReference>
<dbReference type="InterPro" id="IPR002878">
    <property type="entry name" value="ChsH2_C"/>
</dbReference>
<dbReference type="PANTHER" id="PTHR34075:SF5">
    <property type="entry name" value="BLR3430 PROTEIN"/>
    <property type="match status" value="1"/>
</dbReference>
<keyword evidence="3" id="KW-1185">Reference proteome</keyword>
<name>A0A316J2V3_9HYPH</name>
<sequence>MSQTYDYPVPFEDEDNRAFLTAWREKGEILLQKAAGGGKPFFYPRPICPYTGSADLVSLISSGKGRIVSYSLVLRPNHPAFNDEVPIIMAEVELEEGATMLARIICDDASKIASGFAIETLPRDQATRFPLPTFRLQRQVDA</sequence>
<reference evidence="2 3" key="1">
    <citation type="submission" date="2018-05" db="EMBL/GenBank/DDBJ databases">
        <title>Comparative genomic sequence analysis between strain HN4 and CCM 8460T (Falsochrobactrum ovis) will provide more evidence to prove that HN4 is a new species of Falsochrobactrum.</title>
        <authorList>
            <person name="Lyu W."/>
            <person name="Sun L."/>
            <person name="Yao L."/>
        </authorList>
    </citation>
    <scope>NUCLEOTIDE SEQUENCE [LARGE SCALE GENOMIC DNA]</scope>
    <source>
        <strain evidence="2 3">HN4</strain>
    </source>
</reference>
<dbReference type="Pfam" id="PF01796">
    <property type="entry name" value="OB_ChsH2_C"/>
    <property type="match status" value="1"/>
</dbReference>
<dbReference type="SUPFAM" id="SSF50249">
    <property type="entry name" value="Nucleic acid-binding proteins"/>
    <property type="match status" value="1"/>
</dbReference>
<feature type="domain" description="ChsH2 C-terminal OB-fold" evidence="1">
    <location>
        <begin position="62"/>
        <end position="112"/>
    </location>
</feature>
<dbReference type="InterPro" id="IPR052513">
    <property type="entry name" value="Thioester_dehydratase-like"/>
</dbReference>
<dbReference type="PANTHER" id="PTHR34075">
    <property type="entry name" value="BLR3430 PROTEIN"/>
    <property type="match status" value="1"/>
</dbReference>
<dbReference type="EMBL" id="QGDB01000019">
    <property type="protein sequence ID" value="PWL16242.1"/>
    <property type="molecule type" value="Genomic_DNA"/>
</dbReference>
<comment type="caution">
    <text evidence="2">The sequence shown here is derived from an EMBL/GenBank/DDBJ whole genome shotgun (WGS) entry which is preliminary data.</text>
</comment>
<proteinExistence type="predicted"/>
<dbReference type="Proteomes" id="UP000245865">
    <property type="component" value="Unassembled WGS sequence"/>
</dbReference>
<evidence type="ECO:0000313" key="2">
    <source>
        <dbReference type="EMBL" id="PWL16242.1"/>
    </source>
</evidence>
<gene>
    <name evidence="2" type="ORF">DKP76_18505</name>
</gene>
<evidence type="ECO:0000259" key="1">
    <source>
        <dbReference type="Pfam" id="PF01796"/>
    </source>
</evidence>
<dbReference type="AlphaFoldDB" id="A0A316J2V3"/>
<dbReference type="OrthoDB" id="7595207at2"/>
<organism evidence="2 3">
    <name type="scientific">Falsochrobactrum shanghaiense</name>
    <dbReference type="NCBI Taxonomy" id="2201899"/>
    <lineage>
        <taxon>Bacteria</taxon>
        <taxon>Pseudomonadati</taxon>
        <taxon>Pseudomonadota</taxon>
        <taxon>Alphaproteobacteria</taxon>
        <taxon>Hyphomicrobiales</taxon>
        <taxon>Brucellaceae</taxon>
        <taxon>Falsochrobactrum</taxon>
    </lineage>
</organism>
<evidence type="ECO:0000313" key="3">
    <source>
        <dbReference type="Proteomes" id="UP000245865"/>
    </source>
</evidence>
<accession>A0A316J2V3</accession>
<dbReference type="RefSeq" id="WP_109708123.1">
    <property type="nucleotide sequence ID" value="NZ_QGDB01000019.1"/>
</dbReference>
<protein>
    <recommendedName>
        <fullName evidence="1">ChsH2 C-terminal OB-fold domain-containing protein</fullName>
    </recommendedName>
</protein>